<name>A0ABD5PE89_9EURY</name>
<protein>
    <submittedName>
        <fullName evidence="2">Cox cluster protein</fullName>
    </submittedName>
</protein>
<organism evidence="2 3">
    <name type="scientific">Halobium salinum</name>
    <dbReference type="NCBI Taxonomy" id="1364940"/>
    <lineage>
        <taxon>Archaea</taxon>
        <taxon>Methanobacteriati</taxon>
        <taxon>Methanobacteriota</taxon>
        <taxon>Stenosarchaea group</taxon>
        <taxon>Halobacteria</taxon>
        <taxon>Halobacteriales</taxon>
        <taxon>Haloferacaceae</taxon>
        <taxon>Halobium</taxon>
    </lineage>
</organism>
<dbReference type="Pfam" id="PF24396">
    <property type="entry name" value="DUF7541"/>
    <property type="match status" value="1"/>
</dbReference>
<dbReference type="EMBL" id="JBHSDS010000006">
    <property type="protein sequence ID" value="MFC4358819.1"/>
    <property type="molecule type" value="Genomic_DNA"/>
</dbReference>
<proteinExistence type="predicted"/>
<gene>
    <name evidence="2" type="ORF">ACFO0N_12785</name>
</gene>
<keyword evidence="1" id="KW-1133">Transmembrane helix</keyword>
<accession>A0ABD5PE89</accession>
<keyword evidence="1" id="KW-0812">Transmembrane</keyword>
<evidence type="ECO:0000256" key="1">
    <source>
        <dbReference type="SAM" id="Phobius"/>
    </source>
</evidence>
<keyword evidence="3" id="KW-1185">Reference proteome</keyword>
<comment type="caution">
    <text evidence="2">The sequence shown here is derived from an EMBL/GenBank/DDBJ whole genome shotgun (WGS) entry which is preliminary data.</text>
</comment>
<dbReference type="AlphaFoldDB" id="A0ABD5PE89"/>
<dbReference type="RefSeq" id="WP_267623368.1">
    <property type="nucleotide sequence ID" value="NZ_JAODIW010000008.1"/>
</dbReference>
<dbReference type="InterPro" id="IPR055963">
    <property type="entry name" value="DUF7541"/>
</dbReference>
<sequence length="120" mass="12155">MDENPGLSDQYRTSSPWPVFVAFGFVISEVGILFGLFPVAVGGLLMFCGSLAGLVHEAGYASTPWRMLAALAVVFLAAGGALATTDVAATRGYAILVAAGILLVGAVVGELVVDSGPTPV</sequence>
<feature type="transmembrane region" description="Helical" evidence="1">
    <location>
        <begin position="68"/>
        <end position="87"/>
    </location>
</feature>
<keyword evidence="1" id="KW-0472">Membrane</keyword>
<evidence type="ECO:0000313" key="2">
    <source>
        <dbReference type="EMBL" id="MFC4358819.1"/>
    </source>
</evidence>
<evidence type="ECO:0000313" key="3">
    <source>
        <dbReference type="Proteomes" id="UP001595921"/>
    </source>
</evidence>
<feature type="transmembrane region" description="Helical" evidence="1">
    <location>
        <begin position="20"/>
        <end position="47"/>
    </location>
</feature>
<feature type="transmembrane region" description="Helical" evidence="1">
    <location>
        <begin position="93"/>
        <end position="113"/>
    </location>
</feature>
<reference evidence="2 3" key="1">
    <citation type="journal article" date="2019" name="Int. J. Syst. Evol. Microbiol.">
        <title>The Global Catalogue of Microorganisms (GCM) 10K type strain sequencing project: providing services to taxonomists for standard genome sequencing and annotation.</title>
        <authorList>
            <consortium name="The Broad Institute Genomics Platform"/>
            <consortium name="The Broad Institute Genome Sequencing Center for Infectious Disease"/>
            <person name="Wu L."/>
            <person name="Ma J."/>
        </authorList>
    </citation>
    <scope>NUCLEOTIDE SEQUENCE [LARGE SCALE GENOMIC DNA]</scope>
    <source>
        <strain evidence="2 3">CGMCC 1.12553</strain>
    </source>
</reference>
<dbReference type="Proteomes" id="UP001595921">
    <property type="component" value="Unassembled WGS sequence"/>
</dbReference>